<accession>Q98RV2</accession>
<keyword evidence="1" id="KW-0812">Transmembrane</keyword>
<protein>
    <submittedName>
        <fullName evidence="2">Uncharacterized protein</fullName>
    </submittedName>
</protein>
<dbReference type="EMBL" id="AF165818">
    <property type="protein sequence ID" value="AAK39848.1"/>
    <property type="molecule type" value="Genomic_DNA"/>
</dbReference>
<geneLocation type="nucleomorph" evidence="2"/>
<evidence type="ECO:0000256" key="1">
    <source>
        <dbReference type="SAM" id="Phobius"/>
    </source>
</evidence>
<reference evidence="2 3" key="1">
    <citation type="journal article" date="2001" name="Nature">
        <title>The highly reduced genome of an enslaved algal nucleus.</title>
        <authorList>
            <person name="Douglas S."/>
            <person name="Zauner S."/>
            <person name="Fraunholz M."/>
            <person name="Beaton M."/>
            <person name="Penny S."/>
            <person name="Deng L."/>
            <person name="Wu X."/>
            <person name="Reith M."/>
            <person name="Cavalier-Smith T."/>
            <person name="Maier U."/>
        </authorList>
    </citation>
    <scope>NUCLEOTIDE SEQUENCE [LARGE SCALE GENOMIC DNA]</scope>
</reference>
<keyword evidence="1" id="KW-1133">Transmembrane helix</keyword>
<organism evidence="2 3">
    <name type="scientific">Guillardia theta</name>
    <name type="common">Cryptophyte</name>
    <name type="synonym">Cryptomonas phi</name>
    <dbReference type="NCBI Taxonomy" id="55529"/>
    <lineage>
        <taxon>Eukaryota</taxon>
        <taxon>Cryptophyceae</taxon>
        <taxon>Pyrenomonadales</taxon>
        <taxon>Geminigeraceae</taxon>
        <taxon>Guillardia</taxon>
    </lineage>
</organism>
<evidence type="ECO:0000313" key="3">
    <source>
        <dbReference type="Proteomes" id="UP000242167"/>
    </source>
</evidence>
<dbReference type="PIR" id="E90089">
    <property type="entry name" value="E90089"/>
</dbReference>
<keyword evidence="2" id="KW-0542">Nucleomorph</keyword>
<name>Q98RV2_GUITH</name>
<feature type="transmembrane region" description="Helical" evidence="1">
    <location>
        <begin position="226"/>
        <end position="244"/>
    </location>
</feature>
<gene>
    <name evidence="2" type="primary">orf590</name>
</gene>
<dbReference type="AlphaFoldDB" id="Q98RV2"/>
<keyword evidence="1" id="KW-0472">Membrane</keyword>
<dbReference type="Proteomes" id="UP000242167">
    <property type="component" value="Nucleomorph 1"/>
</dbReference>
<dbReference type="GeneID" id="857336"/>
<dbReference type="RefSeq" id="XP_001713553.1">
    <property type="nucleotide sequence ID" value="XM_001713501.1"/>
</dbReference>
<sequence length="590" mass="71521">MIIINYITETYNIKIKNLFIKEIIDKNLTNDSDRYFINIALHIDENLIDENSLVTASKIFFKKINLISKDNLHSNVETHLNFLTTFNFFTIDYSFFECFITNLKSSFDFTTDVFGISFDDKNLISKNIKLRSNIIKTSLFYFNQIFKKCFLFTEVTSYLFFIYQKKIINYSDSEIKELLFHKKRQNFYFSNFDYDLKNLNNRSRIFSKLKFRTYFRDLLENLANKNIYVIKCIVLIIIEIVWFIELNNCKNFIDFNLIGALFQYVKLLKNQILLTFMYTYAKTIIFNEVIFKKILSKFSNFFLKMIFYTNKNLCYLFFLQFISMKINQTYFNNNDHFIRLLSYYFSKNYSIYYKFTNLKPFFSPFLFLKIHNFCYNDCMFYNLNLCVVLKNEKIIKLNEPTKISVLQIMKSLLIKNNFKIYTIDIRKKGTDYYENMIYFYIHESVNLKFSISSIQILVDNGIILFSIFQRILSSFNYFYKRKKFMRSLLIDNFISNLHNISHFLIEIKYRFILQIKKITKKKKKILFLFRNFINLNKNIKIKIKKDVLFFKEGLSFSHIKKHFLFDNFIFNKHKMITLFCITNSAIIDFI</sequence>
<evidence type="ECO:0000313" key="2">
    <source>
        <dbReference type="EMBL" id="AAK39848.1"/>
    </source>
</evidence>
<proteinExistence type="predicted"/>